<evidence type="ECO:0008006" key="4">
    <source>
        <dbReference type="Google" id="ProtNLM"/>
    </source>
</evidence>
<feature type="compositionally biased region" description="Polar residues" evidence="1">
    <location>
        <begin position="1"/>
        <end position="20"/>
    </location>
</feature>
<dbReference type="EMBL" id="JAYMGO010000022">
    <property type="protein sequence ID" value="KAL1252246.1"/>
    <property type="molecule type" value="Genomic_DNA"/>
</dbReference>
<gene>
    <name evidence="2" type="ORF">QQF64_020042</name>
</gene>
<comment type="caution">
    <text evidence="2">The sequence shown here is derived from an EMBL/GenBank/DDBJ whole genome shotgun (WGS) entry which is preliminary data.</text>
</comment>
<protein>
    <recommendedName>
        <fullName evidence="4">Integrase catalytic domain-containing protein</fullName>
    </recommendedName>
</protein>
<dbReference type="InterPro" id="IPR050951">
    <property type="entry name" value="Retrovirus_Pol_polyprotein"/>
</dbReference>
<reference evidence="2 3" key="1">
    <citation type="submission" date="2023-09" db="EMBL/GenBank/DDBJ databases">
        <authorList>
            <person name="Wang M."/>
        </authorList>
    </citation>
    <scope>NUCLEOTIDE SEQUENCE [LARGE SCALE GENOMIC DNA]</scope>
    <source>
        <strain evidence="2">GT-2023</strain>
        <tissue evidence="2">Liver</tissue>
    </source>
</reference>
<evidence type="ECO:0000313" key="2">
    <source>
        <dbReference type="EMBL" id="KAL1252246.1"/>
    </source>
</evidence>
<evidence type="ECO:0000256" key="1">
    <source>
        <dbReference type="SAM" id="MobiDB-lite"/>
    </source>
</evidence>
<feature type="region of interest" description="Disordered" evidence="1">
    <location>
        <begin position="1"/>
        <end position="23"/>
    </location>
</feature>
<dbReference type="Proteomes" id="UP001558613">
    <property type="component" value="Unassembled WGS sequence"/>
</dbReference>
<sequence length="121" mass="13988">MNFSGTQSGRNRTHPSNPMRNGSMEHFNRTLGKMICALSPNVKRDWPRRLQTLTFLYNCTTHESTGYAPFYLMFGRVPRLPVDILFRLVLNDQNVVGYNKFVDTLVKDLKEAMVIAQKHIL</sequence>
<dbReference type="InterPro" id="IPR012337">
    <property type="entry name" value="RNaseH-like_sf"/>
</dbReference>
<accession>A0ABR3LH83</accession>
<dbReference type="PANTHER" id="PTHR37984">
    <property type="entry name" value="PROTEIN CBG26694"/>
    <property type="match status" value="1"/>
</dbReference>
<evidence type="ECO:0000313" key="3">
    <source>
        <dbReference type="Proteomes" id="UP001558613"/>
    </source>
</evidence>
<proteinExistence type="predicted"/>
<name>A0ABR3LH83_9TELE</name>
<dbReference type="InterPro" id="IPR036397">
    <property type="entry name" value="RNaseH_sf"/>
</dbReference>
<organism evidence="2 3">
    <name type="scientific">Cirrhinus molitorella</name>
    <name type="common">mud carp</name>
    <dbReference type="NCBI Taxonomy" id="172907"/>
    <lineage>
        <taxon>Eukaryota</taxon>
        <taxon>Metazoa</taxon>
        <taxon>Chordata</taxon>
        <taxon>Craniata</taxon>
        <taxon>Vertebrata</taxon>
        <taxon>Euteleostomi</taxon>
        <taxon>Actinopterygii</taxon>
        <taxon>Neopterygii</taxon>
        <taxon>Teleostei</taxon>
        <taxon>Ostariophysi</taxon>
        <taxon>Cypriniformes</taxon>
        <taxon>Cyprinidae</taxon>
        <taxon>Labeoninae</taxon>
        <taxon>Labeonini</taxon>
        <taxon>Cirrhinus</taxon>
    </lineage>
</organism>
<keyword evidence="3" id="KW-1185">Reference proteome</keyword>
<dbReference type="SUPFAM" id="SSF53098">
    <property type="entry name" value="Ribonuclease H-like"/>
    <property type="match status" value="1"/>
</dbReference>
<dbReference type="PANTHER" id="PTHR37984:SF15">
    <property type="entry name" value="INTEGRASE CATALYTIC DOMAIN-CONTAINING PROTEIN"/>
    <property type="match status" value="1"/>
</dbReference>
<dbReference type="Gene3D" id="3.30.420.10">
    <property type="entry name" value="Ribonuclease H-like superfamily/Ribonuclease H"/>
    <property type="match status" value="1"/>
</dbReference>